<gene>
    <name evidence="5 6" type="primary">queA</name>
    <name evidence="6" type="ORF">ACFOZY_05620</name>
</gene>
<evidence type="ECO:0000256" key="1">
    <source>
        <dbReference type="ARBA" id="ARBA00022490"/>
    </source>
</evidence>
<sequence length="346" mass="38964">MNINDFDFELPEELIAQTPLKDRASSRLMILDRESGKLEHKVFSDIIDELKTGDCLILNDTKVLPARLMGMKEETGAHIELLLLKELGKDEWETLVKPAKRVKIGTVVTFGEGLLKAICVGEKDHGGRVFKFEYEGIFYELLDRLGEMPLPPYIHEKLEDKDRYQTVYAKEQGSAAAPTAGLHFTPELLDRIREKGVEIVFITLHVGLGTFRPVSVDSIEEHEMHSEFYSVTEEAAATINRVKASGGRVISVGTTSTRTIETIATKYNGEIRAESGWTAIFIYPGYEFKCIDGLITNFHLPKSTLVMLVSALSSRENILNAYNDAVKEQYRFFSFGDAMFIRPSDQ</sequence>
<keyword evidence="7" id="KW-1185">Reference proteome</keyword>
<keyword evidence="3 5" id="KW-0949">S-adenosyl-L-methionine</keyword>
<dbReference type="NCBIfam" id="NF001140">
    <property type="entry name" value="PRK00147.1"/>
    <property type="match status" value="1"/>
</dbReference>
<comment type="pathway">
    <text evidence="5">tRNA modification; tRNA-queuosine biosynthesis.</text>
</comment>
<dbReference type="GO" id="GO:0051075">
    <property type="term" value="F:S-adenosylmethionine:tRNA ribosyltransferase-isomerase activity"/>
    <property type="evidence" value="ECO:0007669"/>
    <property type="project" value="UniProtKB-EC"/>
</dbReference>
<dbReference type="EMBL" id="JBHSEC010000005">
    <property type="protein sequence ID" value="MFC4409915.1"/>
    <property type="molecule type" value="Genomic_DNA"/>
</dbReference>
<dbReference type="InterPro" id="IPR003699">
    <property type="entry name" value="QueA"/>
</dbReference>
<reference evidence="7" key="1">
    <citation type="journal article" date="2019" name="Int. J. Syst. Evol. Microbiol.">
        <title>The Global Catalogue of Microorganisms (GCM) 10K type strain sequencing project: providing services to taxonomists for standard genome sequencing and annotation.</title>
        <authorList>
            <consortium name="The Broad Institute Genomics Platform"/>
            <consortium name="The Broad Institute Genome Sequencing Center for Infectious Disease"/>
            <person name="Wu L."/>
            <person name="Ma J."/>
        </authorList>
    </citation>
    <scope>NUCLEOTIDE SEQUENCE [LARGE SCALE GENOMIC DNA]</scope>
    <source>
        <strain evidence="7">CCUG 59778</strain>
    </source>
</reference>
<evidence type="ECO:0000256" key="3">
    <source>
        <dbReference type="ARBA" id="ARBA00022691"/>
    </source>
</evidence>
<dbReference type="SUPFAM" id="SSF111337">
    <property type="entry name" value="QueA-like"/>
    <property type="match status" value="1"/>
</dbReference>
<dbReference type="Proteomes" id="UP001595817">
    <property type="component" value="Unassembled WGS sequence"/>
</dbReference>
<dbReference type="PANTHER" id="PTHR30307">
    <property type="entry name" value="S-ADENOSYLMETHIONINE:TRNA RIBOSYLTRANSFERASE-ISOMERASE"/>
    <property type="match status" value="1"/>
</dbReference>
<evidence type="ECO:0000256" key="5">
    <source>
        <dbReference type="HAMAP-Rule" id="MF_00113"/>
    </source>
</evidence>
<comment type="function">
    <text evidence="5">Transfers and isomerizes the ribose moiety from AdoMet to the 7-aminomethyl group of 7-deazaguanine (preQ1-tRNA) to give epoxyqueuosine (oQ-tRNA).</text>
</comment>
<dbReference type="InterPro" id="IPR042118">
    <property type="entry name" value="QueA_dom1"/>
</dbReference>
<dbReference type="RefSeq" id="WP_378153174.1">
    <property type="nucleotide sequence ID" value="NZ_JBHSEC010000005.1"/>
</dbReference>
<keyword evidence="1 5" id="KW-0963">Cytoplasm</keyword>
<comment type="similarity">
    <text evidence="5">Belongs to the QueA family.</text>
</comment>
<keyword evidence="2 5" id="KW-0808">Transferase</keyword>
<dbReference type="InterPro" id="IPR042119">
    <property type="entry name" value="QueA_dom2"/>
</dbReference>
<evidence type="ECO:0000313" key="6">
    <source>
        <dbReference type="EMBL" id="MFC4409915.1"/>
    </source>
</evidence>
<organism evidence="6 7">
    <name type="scientific">Chungangia koreensis</name>
    <dbReference type="NCBI Taxonomy" id="752657"/>
    <lineage>
        <taxon>Bacteria</taxon>
        <taxon>Bacillati</taxon>
        <taxon>Bacillota</taxon>
        <taxon>Bacilli</taxon>
        <taxon>Lactobacillales</taxon>
        <taxon>Chungangia</taxon>
    </lineage>
</organism>
<accession>A0ABV8X4P5</accession>
<dbReference type="EC" id="2.4.99.17" evidence="5"/>
<dbReference type="NCBIfam" id="TIGR00113">
    <property type="entry name" value="queA"/>
    <property type="match status" value="1"/>
</dbReference>
<evidence type="ECO:0000256" key="4">
    <source>
        <dbReference type="ARBA" id="ARBA00022785"/>
    </source>
</evidence>
<dbReference type="Pfam" id="PF02547">
    <property type="entry name" value="Queuosine_synth"/>
    <property type="match status" value="1"/>
</dbReference>
<comment type="subcellular location">
    <subcellularLocation>
        <location evidence="5">Cytoplasm</location>
    </subcellularLocation>
</comment>
<keyword evidence="6" id="KW-0328">Glycosyltransferase</keyword>
<protein>
    <recommendedName>
        <fullName evidence="5">S-adenosylmethionine:tRNA ribosyltransferase-isomerase</fullName>
        <ecNumber evidence="5">2.4.99.17</ecNumber>
    </recommendedName>
    <alternativeName>
        <fullName evidence="5">Queuosine biosynthesis protein QueA</fullName>
    </alternativeName>
</protein>
<comment type="caution">
    <text evidence="6">The sequence shown here is derived from an EMBL/GenBank/DDBJ whole genome shotgun (WGS) entry which is preliminary data.</text>
</comment>
<comment type="subunit">
    <text evidence="5">Monomer.</text>
</comment>
<comment type="catalytic activity">
    <reaction evidence="5">
        <text>7-aminomethyl-7-carbaguanosine(34) in tRNA + S-adenosyl-L-methionine = epoxyqueuosine(34) in tRNA + adenine + L-methionine + 2 H(+)</text>
        <dbReference type="Rhea" id="RHEA:32155"/>
        <dbReference type="Rhea" id="RHEA-COMP:10342"/>
        <dbReference type="Rhea" id="RHEA-COMP:18582"/>
        <dbReference type="ChEBI" id="CHEBI:15378"/>
        <dbReference type="ChEBI" id="CHEBI:16708"/>
        <dbReference type="ChEBI" id="CHEBI:57844"/>
        <dbReference type="ChEBI" id="CHEBI:59789"/>
        <dbReference type="ChEBI" id="CHEBI:82833"/>
        <dbReference type="ChEBI" id="CHEBI:194443"/>
        <dbReference type="EC" id="2.4.99.17"/>
    </reaction>
</comment>
<dbReference type="InterPro" id="IPR036100">
    <property type="entry name" value="QueA_sf"/>
</dbReference>
<dbReference type="Gene3D" id="3.40.1780.10">
    <property type="entry name" value="QueA-like"/>
    <property type="match status" value="1"/>
</dbReference>
<dbReference type="Gene3D" id="2.40.10.240">
    <property type="entry name" value="QueA-like"/>
    <property type="match status" value="1"/>
</dbReference>
<keyword evidence="4 5" id="KW-0671">Queuosine biosynthesis</keyword>
<evidence type="ECO:0000256" key="2">
    <source>
        <dbReference type="ARBA" id="ARBA00022679"/>
    </source>
</evidence>
<dbReference type="PANTHER" id="PTHR30307:SF0">
    <property type="entry name" value="S-ADENOSYLMETHIONINE:TRNA RIBOSYLTRANSFERASE-ISOMERASE"/>
    <property type="match status" value="1"/>
</dbReference>
<dbReference type="HAMAP" id="MF_00113">
    <property type="entry name" value="QueA"/>
    <property type="match status" value="1"/>
</dbReference>
<name>A0ABV8X4P5_9LACT</name>
<evidence type="ECO:0000313" key="7">
    <source>
        <dbReference type="Proteomes" id="UP001595817"/>
    </source>
</evidence>
<proteinExistence type="inferred from homology"/>